<dbReference type="EMBL" id="JBHLUE010000004">
    <property type="protein sequence ID" value="MFC0563601.1"/>
    <property type="molecule type" value="Genomic_DNA"/>
</dbReference>
<dbReference type="Pfam" id="PF10978">
    <property type="entry name" value="DUF2785"/>
    <property type="match status" value="1"/>
</dbReference>
<reference evidence="1 2" key="1">
    <citation type="submission" date="2024-09" db="EMBL/GenBank/DDBJ databases">
        <authorList>
            <person name="Sun Q."/>
            <person name="Mori K."/>
        </authorList>
    </citation>
    <scope>NUCLEOTIDE SEQUENCE [LARGE SCALE GENOMIC DNA]</scope>
    <source>
        <strain evidence="1 2">TBRC 2205</strain>
    </source>
</reference>
<sequence length="256" mass="28375">MDFDPLLEMLSSPDPVQRDDGACTELINTVRRGKFDDRLVELGDALVDRFTYPEVQARTSAPLVLAAVVERDRVEPEVARGWRDAFTSWWLGEKDLRGWDDRLGWLHAIAHGADLVRAFGTRPRFSPKETGTLLAIVGDRVAAETDYRYAQMEEDRVARAIGRILTRQDLTRSDATGWLDSVDRLFATGGPGSLPIPVANTLAVLRATYITADRSGTAWGSALADEIAERLHFAFPAYPAVRPPRDAGSHPSNYPD</sequence>
<comment type="caution">
    <text evidence="1">The sequence shown here is derived from an EMBL/GenBank/DDBJ whole genome shotgun (WGS) entry which is preliminary data.</text>
</comment>
<keyword evidence="2" id="KW-1185">Reference proteome</keyword>
<dbReference type="InterPro" id="IPR021247">
    <property type="entry name" value="DUF2785"/>
</dbReference>
<dbReference type="Proteomes" id="UP001589894">
    <property type="component" value="Unassembled WGS sequence"/>
</dbReference>
<evidence type="ECO:0000313" key="2">
    <source>
        <dbReference type="Proteomes" id="UP001589894"/>
    </source>
</evidence>
<organism evidence="1 2">
    <name type="scientific">Plantactinospora siamensis</name>
    <dbReference type="NCBI Taxonomy" id="555372"/>
    <lineage>
        <taxon>Bacteria</taxon>
        <taxon>Bacillati</taxon>
        <taxon>Actinomycetota</taxon>
        <taxon>Actinomycetes</taxon>
        <taxon>Micromonosporales</taxon>
        <taxon>Micromonosporaceae</taxon>
        <taxon>Plantactinospora</taxon>
    </lineage>
</organism>
<evidence type="ECO:0000313" key="1">
    <source>
        <dbReference type="EMBL" id="MFC0563601.1"/>
    </source>
</evidence>
<name>A0ABV6NSC4_9ACTN</name>
<proteinExistence type="predicted"/>
<accession>A0ABV6NSC4</accession>
<protein>
    <submittedName>
        <fullName evidence="1">DUF2785 domain-containing protein</fullName>
    </submittedName>
</protein>
<dbReference type="RefSeq" id="WP_377336333.1">
    <property type="nucleotide sequence ID" value="NZ_JBHLUE010000004.1"/>
</dbReference>
<gene>
    <name evidence="1" type="ORF">ACFFHU_05385</name>
</gene>